<reference evidence="2 3" key="1">
    <citation type="submission" date="2020-02" db="EMBL/GenBank/DDBJ databases">
        <title>Ideonella bacterium strain TBM-1.</title>
        <authorList>
            <person name="Chen W.-M."/>
        </authorList>
    </citation>
    <scope>NUCLEOTIDE SEQUENCE [LARGE SCALE GENOMIC DNA]</scope>
    <source>
        <strain evidence="2 3">TBM-1</strain>
    </source>
</reference>
<name>A0A7C9PL17_9BURK</name>
<evidence type="ECO:0000256" key="1">
    <source>
        <dbReference type="SAM" id="MobiDB-lite"/>
    </source>
</evidence>
<sequence>MQKAPLYRKVNTTARGVRHNFGGEFRHDRHSKEAKASEKTRTSMGGKAQRGLDYTPLFRFLISKIGQDWTQVHSEAVSRLDREEPIYRLVAKWPDQQRDFVCVGESSFFSGLFIDEANRLRAVNPEMNESSLYPYCKCCTHTFNGIRFTRPFTEGASGFFFPSDGGGAA</sequence>
<dbReference type="Proteomes" id="UP000484255">
    <property type="component" value="Unassembled WGS sequence"/>
</dbReference>
<keyword evidence="3" id="KW-1185">Reference proteome</keyword>
<comment type="caution">
    <text evidence="2">The sequence shown here is derived from an EMBL/GenBank/DDBJ whole genome shotgun (WGS) entry which is preliminary data.</text>
</comment>
<accession>A0A7C9PL17</accession>
<evidence type="ECO:0000313" key="3">
    <source>
        <dbReference type="Proteomes" id="UP000484255"/>
    </source>
</evidence>
<gene>
    <name evidence="2" type="ORF">G3A44_22945</name>
</gene>
<protein>
    <submittedName>
        <fullName evidence="2">Uncharacterized protein</fullName>
    </submittedName>
</protein>
<feature type="region of interest" description="Disordered" evidence="1">
    <location>
        <begin position="27"/>
        <end position="48"/>
    </location>
</feature>
<feature type="compositionally biased region" description="Basic and acidic residues" evidence="1">
    <location>
        <begin position="27"/>
        <end position="41"/>
    </location>
</feature>
<dbReference type="EMBL" id="JAAGOH010000066">
    <property type="protein sequence ID" value="NDY94054.1"/>
    <property type="molecule type" value="Genomic_DNA"/>
</dbReference>
<organism evidence="2 3">
    <name type="scientific">Ideonella livida</name>
    <dbReference type="NCBI Taxonomy" id="2707176"/>
    <lineage>
        <taxon>Bacteria</taxon>
        <taxon>Pseudomonadati</taxon>
        <taxon>Pseudomonadota</taxon>
        <taxon>Betaproteobacteria</taxon>
        <taxon>Burkholderiales</taxon>
        <taxon>Sphaerotilaceae</taxon>
        <taxon>Ideonella</taxon>
    </lineage>
</organism>
<evidence type="ECO:0000313" key="2">
    <source>
        <dbReference type="EMBL" id="NDY94054.1"/>
    </source>
</evidence>
<dbReference type="RefSeq" id="WP_163460070.1">
    <property type="nucleotide sequence ID" value="NZ_JAAGOH010000066.1"/>
</dbReference>
<proteinExistence type="predicted"/>
<dbReference type="AlphaFoldDB" id="A0A7C9PL17"/>